<dbReference type="OrthoDB" id="9765468at2"/>
<organism evidence="1 2">
    <name type="scientific">Nocardiopsis alba (strain ATCC BAA-2165 / BE74)</name>
    <dbReference type="NCBI Taxonomy" id="1205910"/>
    <lineage>
        <taxon>Bacteria</taxon>
        <taxon>Bacillati</taxon>
        <taxon>Actinomycetota</taxon>
        <taxon>Actinomycetes</taxon>
        <taxon>Streptosporangiales</taxon>
        <taxon>Nocardiopsidaceae</taxon>
        <taxon>Nocardiopsis</taxon>
    </lineage>
</organism>
<dbReference type="Proteomes" id="UP000003779">
    <property type="component" value="Chromosome"/>
</dbReference>
<dbReference type="KEGG" id="nal:B005_0571"/>
<dbReference type="GO" id="GO:0016301">
    <property type="term" value="F:kinase activity"/>
    <property type="evidence" value="ECO:0007669"/>
    <property type="project" value="UniProtKB-KW"/>
</dbReference>
<protein>
    <submittedName>
        <fullName evidence="1">Pyruvate phosphate dikinase, PEP/pyruvate binding domain protein</fullName>
    </submittedName>
</protein>
<evidence type="ECO:0000313" key="1">
    <source>
        <dbReference type="EMBL" id="AFR08338.1"/>
    </source>
</evidence>
<dbReference type="STRING" id="1205910.B005_0571"/>
<dbReference type="GO" id="GO:0005524">
    <property type="term" value="F:ATP binding"/>
    <property type="evidence" value="ECO:0007669"/>
    <property type="project" value="InterPro"/>
</dbReference>
<dbReference type="SUPFAM" id="SSF56059">
    <property type="entry name" value="Glutathione synthetase ATP-binding domain-like"/>
    <property type="match status" value="1"/>
</dbReference>
<keyword evidence="1" id="KW-0808">Transferase</keyword>
<dbReference type="InterPro" id="IPR013815">
    <property type="entry name" value="ATP_grasp_subdomain_1"/>
</dbReference>
<reference evidence="2" key="2">
    <citation type="submission" date="2012-08" db="EMBL/GenBank/DDBJ databases">
        <title>Whole-genome sequence of Nocardiopsis alba strain ATCC BAA-2165 associated with honeybees.</title>
        <authorList>
            <person name="Qiao J."/>
            <person name="Chen L."/>
            <person name="Li Y."/>
            <person name="Wang J."/>
            <person name="Zhang W."/>
            <person name="Chen S."/>
        </authorList>
    </citation>
    <scope>NUCLEOTIDE SEQUENCE [LARGE SCALE GENOMIC DNA]</scope>
    <source>
        <strain evidence="2">ATCC BAA-2165 / BE74</strain>
    </source>
</reference>
<proteinExistence type="predicted"/>
<reference evidence="1 2" key="1">
    <citation type="journal article" date="2012" name="J. Bacteriol.">
        <title>Whole-Genome Sequence of Nocardiopsis alba Strain ATCC BAA-2165, Associated with Honeybees.</title>
        <authorList>
            <person name="Qiao J."/>
            <person name="Chen L."/>
            <person name="Li Y."/>
            <person name="Wang J."/>
            <person name="Zhang W."/>
            <person name="Chen S."/>
        </authorList>
    </citation>
    <scope>NUCLEOTIDE SEQUENCE [LARGE SCALE GENOMIC DNA]</scope>
    <source>
        <strain evidence="2">ATCC BAA-2165 / BE74</strain>
    </source>
</reference>
<dbReference type="HOGENOM" id="CLU_007308_6_0_11"/>
<dbReference type="eggNOG" id="COG0574">
    <property type="taxonomic scope" value="Bacteria"/>
</dbReference>
<dbReference type="EMBL" id="CP003788">
    <property type="protein sequence ID" value="AFR08338.1"/>
    <property type="molecule type" value="Genomic_DNA"/>
</dbReference>
<keyword evidence="1" id="KW-0670">Pyruvate</keyword>
<keyword evidence="1" id="KW-0418">Kinase</keyword>
<dbReference type="PATRIC" id="fig|1205910.3.peg.535"/>
<dbReference type="Gene3D" id="3.30.1490.20">
    <property type="entry name" value="ATP-grasp fold, A domain"/>
    <property type="match status" value="1"/>
</dbReference>
<evidence type="ECO:0000313" key="2">
    <source>
        <dbReference type="Proteomes" id="UP000003779"/>
    </source>
</evidence>
<dbReference type="AlphaFoldDB" id="J7L3U9"/>
<name>J7L3U9_NOCAA</name>
<dbReference type="RefSeq" id="WP_014910796.1">
    <property type="nucleotide sequence ID" value="NC_018524.1"/>
</dbReference>
<dbReference type="Gene3D" id="3.30.470.20">
    <property type="entry name" value="ATP-grasp fold, B domain"/>
    <property type="match status" value="1"/>
</dbReference>
<gene>
    <name evidence="1" type="ordered locus">B005_0571</name>
</gene>
<sequence length="231" mass="25008">MVADLFSQRLDPDLWGHKAARLSQVADLGLSVPPGLCLSTAALAHGTSEAIASLRTWLELYRPRRVVVRTSSTLEDGLECAHAGRSVSLLNCPPDASALARVIDQDLLSREELEAVSGGCVLVQEQAEASLYGVAFLSQDRLLVEASPYPDGATAGMPLRMRARRDARRFRASTGPDQVPSLTLTAQLHPLCQQLSAHFGFDVDVEWAWNGATVLVLQVRPITRAALEWAS</sequence>
<accession>J7L3U9</accession>